<proteinExistence type="predicted"/>
<evidence type="ECO:0000313" key="2">
    <source>
        <dbReference type="EMBL" id="KUP91394.1"/>
    </source>
</evidence>
<dbReference type="RefSeq" id="WP_232367833.1">
    <property type="nucleotide sequence ID" value="NZ_LPUY01000096.1"/>
</dbReference>
<gene>
    <name evidence="2" type="ORF">TRIHO_37300</name>
</gene>
<accession>A0A132BSU7</accession>
<dbReference type="EMBL" id="LPUY01000096">
    <property type="protein sequence ID" value="KUP91394.1"/>
    <property type="molecule type" value="Genomic_DNA"/>
</dbReference>
<dbReference type="AlphaFoldDB" id="A0A132BSU7"/>
<comment type="caution">
    <text evidence="2">The sequence shown here is derived from an EMBL/GenBank/DDBJ whole genome shotgun (WGS) entry which is preliminary data.</text>
</comment>
<dbReference type="Proteomes" id="UP000068382">
    <property type="component" value="Unassembled WGS sequence"/>
</dbReference>
<dbReference type="InterPro" id="IPR045489">
    <property type="entry name" value="DUF6429"/>
</dbReference>
<evidence type="ECO:0000313" key="3">
    <source>
        <dbReference type="Proteomes" id="UP000068382"/>
    </source>
</evidence>
<keyword evidence="3" id="KW-1185">Reference proteome</keyword>
<dbReference type="PATRIC" id="fig|1768241.3.peg.3892"/>
<reference evidence="2 3" key="1">
    <citation type="submission" date="2015-12" db="EMBL/GenBank/DDBJ databases">
        <title>Genome sequence of the marine Rhodobacteraceae strain O3.65, Candidatus Tritonibacter horizontis.</title>
        <authorList>
            <person name="Poehlein A."/>
            <person name="Giebel H.A."/>
            <person name="Voget S."/>
            <person name="Brinkhoff T."/>
        </authorList>
    </citation>
    <scope>NUCLEOTIDE SEQUENCE [LARGE SCALE GENOMIC DNA]</scope>
    <source>
        <strain evidence="2 3">O3.65</strain>
    </source>
</reference>
<dbReference type="Pfam" id="PF20008">
    <property type="entry name" value="DUF6429"/>
    <property type="match status" value="1"/>
</dbReference>
<name>A0A132BSU7_9RHOB</name>
<protein>
    <recommendedName>
        <fullName evidence="1">DUF6429 domain-containing protein</fullName>
    </recommendedName>
</protein>
<organism evidence="2 3">
    <name type="scientific">Tritonibacter horizontis</name>
    <dbReference type="NCBI Taxonomy" id="1768241"/>
    <lineage>
        <taxon>Bacteria</taxon>
        <taxon>Pseudomonadati</taxon>
        <taxon>Pseudomonadota</taxon>
        <taxon>Alphaproteobacteria</taxon>
        <taxon>Rhodobacterales</taxon>
        <taxon>Paracoccaceae</taxon>
        <taxon>Tritonibacter</taxon>
    </lineage>
</organism>
<sequence>MMRGRGSKSGQTQENEGEMALDIDKIDDAALAILSLTLHYGDQVWKGVDWAITNRLFEKGLIFDPKNKAKSLSLTPEGVAHAREILAREFSKAE</sequence>
<evidence type="ECO:0000259" key="1">
    <source>
        <dbReference type="Pfam" id="PF20008"/>
    </source>
</evidence>
<feature type="domain" description="DUF6429" evidence="1">
    <location>
        <begin position="23"/>
        <end position="91"/>
    </location>
</feature>